<dbReference type="Pfam" id="PF01022">
    <property type="entry name" value="HTH_5"/>
    <property type="match status" value="1"/>
</dbReference>
<gene>
    <name evidence="2" type="ORF">BLA18109_01236</name>
</gene>
<sequence>MCRYCRYGQAGPFDREAIIDRSPADPNPFPVTTKNDVLRALQREPLTVVQLCESLNVTRTAINMQLKQLEAEGLVRRHKPVQTGTPGKPAVLYEAAPGSEDAASSAYPAFLLALLATLQAHLDERQLEKVLVETGRRLARENGLPASDDFDTNLAGAMAVVDALGAHTEAVPDGNAIMVRNYSCPVASAVRETPCVCRAIAAYFSEATGRTVTDHCLREGRLICQYRIAKK</sequence>
<dbReference type="InterPro" id="IPR036390">
    <property type="entry name" value="WH_DNA-bd_sf"/>
</dbReference>
<evidence type="ECO:0000313" key="2">
    <source>
        <dbReference type="EMBL" id="VWC58771.1"/>
    </source>
</evidence>
<dbReference type="InterPro" id="IPR036388">
    <property type="entry name" value="WH-like_DNA-bd_sf"/>
</dbReference>
<name>A0A6P2TED0_BURL3</name>
<dbReference type="SUPFAM" id="SSF46785">
    <property type="entry name" value="Winged helix' DNA-binding domain"/>
    <property type="match status" value="1"/>
</dbReference>
<dbReference type="EMBL" id="CABVQH010000003">
    <property type="protein sequence ID" value="VWC58771.1"/>
    <property type="molecule type" value="Genomic_DNA"/>
</dbReference>
<dbReference type="CDD" id="cd00090">
    <property type="entry name" value="HTH_ARSR"/>
    <property type="match status" value="1"/>
</dbReference>
<accession>A0A6P2TED0</accession>
<feature type="domain" description="HTH arsR-type" evidence="1">
    <location>
        <begin position="33"/>
        <end position="76"/>
    </location>
</feature>
<evidence type="ECO:0000313" key="3">
    <source>
        <dbReference type="Proteomes" id="UP000494260"/>
    </source>
</evidence>
<protein>
    <submittedName>
        <fullName evidence="2">Transcriptional regulator</fullName>
    </submittedName>
</protein>
<dbReference type="Proteomes" id="UP000494260">
    <property type="component" value="Unassembled WGS sequence"/>
</dbReference>
<dbReference type="InterPro" id="IPR001845">
    <property type="entry name" value="HTH_ArsR_DNA-bd_dom"/>
</dbReference>
<proteinExistence type="predicted"/>
<dbReference type="Gene3D" id="1.10.10.10">
    <property type="entry name" value="Winged helix-like DNA-binding domain superfamily/Winged helix DNA-binding domain"/>
    <property type="match status" value="1"/>
</dbReference>
<organism evidence="2 3">
    <name type="scientific">Burkholderia lata (strain ATCC 17760 / DSM 23089 / LMG 22485 / NCIMB 9086 / R18194 / 383)</name>
    <dbReference type="NCBI Taxonomy" id="482957"/>
    <lineage>
        <taxon>Bacteria</taxon>
        <taxon>Pseudomonadati</taxon>
        <taxon>Pseudomonadota</taxon>
        <taxon>Betaproteobacteria</taxon>
        <taxon>Burkholderiales</taxon>
        <taxon>Burkholderiaceae</taxon>
        <taxon>Burkholderia</taxon>
        <taxon>Burkholderia cepacia complex</taxon>
    </lineage>
</organism>
<dbReference type="AlphaFoldDB" id="A0A6P2TED0"/>
<dbReference type="GO" id="GO:0003700">
    <property type="term" value="F:DNA-binding transcription factor activity"/>
    <property type="evidence" value="ECO:0007669"/>
    <property type="project" value="InterPro"/>
</dbReference>
<dbReference type="InterPro" id="IPR011991">
    <property type="entry name" value="ArsR-like_HTH"/>
</dbReference>
<evidence type="ECO:0000259" key="1">
    <source>
        <dbReference type="Pfam" id="PF01022"/>
    </source>
</evidence>
<reference evidence="2 3" key="1">
    <citation type="submission" date="2019-09" db="EMBL/GenBank/DDBJ databases">
        <authorList>
            <person name="Depoorter E."/>
        </authorList>
    </citation>
    <scope>NUCLEOTIDE SEQUENCE [LARGE SCALE GENOMIC DNA]</scope>
    <source>
        <strain evidence="2">R-18109</strain>
    </source>
</reference>